<dbReference type="GeneID" id="89943105"/>
<dbReference type="Proteomes" id="UP001302812">
    <property type="component" value="Unassembled WGS sequence"/>
</dbReference>
<feature type="region of interest" description="Disordered" evidence="1">
    <location>
        <begin position="245"/>
        <end position="362"/>
    </location>
</feature>
<sequence>MAPLILHNVPDDELYVGDDGVQRPYAMVFPHQDGSLRSRKMTHETGSFGKSTRRSRSKTATPAKREDPTIAAADKIFSSWIASQAQNAQQTSAPAQGQRKPTLPTLVPSTSSQQTLDESSNPSQARFFKQREPTEVILRGYRSAAQQYAAINHYEQLAGRICEDYSRDPPAESRRYKSELRDPALVRRRALTPEERAKVNRADSGQHWVKVTFESAEAAEAAIFSSPQTILGHLVYAEPYQGIPPSRDEAIPDPALSFASVPQPHQRTPSSSFRRRGSQPRNPTPRAGQNPWEDLDNTNWSPPHSQISSTPTADTMTVGSSNGAGTSTTSSSTVTGQQQQQVAAGGHGMVPAAGTAPAHQPDNEFCRAIPTVRKAKILPPESALLPGQSWTQRATNHIPFLKWFNGAMIGSEVPRTETGEFDWNKASLYWKLMWWLDFLLGLFGGEIRDADKDD</sequence>
<feature type="region of interest" description="Disordered" evidence="1">
    <location>
        <begin position="33"/>
        <end position="69"/>
    </location>
</feature>
<evidence type="ECO:0000256" key="1">
    <source>
        <dbReference type="SAM" id="MobiDB-lite"/>
    </source>
</evidence>
<dbReference type="RefSeq" id="XP_064675094.1">
    <property type="nucleotide sequence ID" value="XM_064818979.1"/>
</dbReference>
<reference evidence="2" key="1">
    <citation type="journal article" date="2023" name="Mol. Phylogenet. Evol.">
        <title>Genome-scale phylogeny and comparative genomics of the fungal order Sordariales.</title>
        <authorList>
            <person name="Hensen N."/>
            <person name="Bonometti L."/>
            <person name="Westerberg I."/>
            <person name="Brannstrom I.O."/>
            <person name="Guillou S."/>
            <person name="Cros-Aarteil S."/>
            <person name="Calhoun S."/>
            <person name="Haridas S."/>
            <person name="Kuo A."/>
            <person name="Mondo S."/>
            <person name="Pangilinan J."/>
            <person name="Riley R."/>
            <person name="LaButti K."/>
            <person name="Andreopoulos B."/>
            <person name="Lipzen A."/>
            <person name="Chen C."/>
            <person name="Yan M."/>
            <person name="Daum C."/>
            <person name="Ng V."/>
            <person name="Clum A."/>
            <person name="Steindorff A."/>
            <person name="Ohm R.A."/>
            <person name="Martin F."/>
            <person name="Silar P."/>
            <person name="Natvig D.O."/>
            <person name="Lalanne C."/>
            <person name="Gautier V."/>
            <person name="Ament-Velasquez S.L."/>
            <person name="Kruys A."/>
            <person name="Hutchinson M.I."/>
            <person name="Powell A.J."/>
            <person name="Barry K."/>
            <person name="Miller A.N."/>
            <person name="Grigoriev I.V."/>
            <person name="Debuchy R."/>
            <person name="Gladieux P."/>
            <person name="Hiltunen Thoren M."/>
            <person name="Johannesson H."/>
        </authorList>
    </citation>
    <scope>NUCLEOTIDE SEQUENCE</scope>
    <source>
        <strain evidence="2">CBS 508.74</strain>
    </source>
</reference>
<feature type="compositionally biased region" description="Low complexity" evidence="1">
    <location>
        <begin position="83"/>
        <end position="96"/>
    </location>
</feature>
<feature type="compositionally biased region" description="Low complexity" evidence="1">
    <location>
        <begin position="317"/>
        <end position="344"/>
    </location>
</feature>
<accession>A0AAN6TN14</accession>
<feature type="compositionally biased region" description="Polar residues" evidence="1">
    <location>
        <begin position="297"/>
        <end position="315"/>
    </location>
</feature>
<feature type="compositionally biased region" description="Polar residues" evidence="1">
    <location>
        <begin position="263"/>
        <end position="272"/>
    </location>
</feature>
<feature type="region of interest" description="Disordered" evidence="1">
    <location>
        <begin position="83"/>
        <end position="131"/>
    </location>
</feature>
<evidence type="ECO:0000313" key="3">
    <source>
        <dbReference type="Proteomes" id="UP001302812"/>
    </source>
</evidence>
<dbReference type="Gene3D" id="3.30.70.330">
    <property type="match status" value="1"/>
</dbReference>
<comment type="caution">
    <text evidence="2">The sequence shown here is derived from an EMBL/GenBank/DDBJ whole genome shotgun (WGS) entry which is preliminary data.</text>
</comment>
<dbReference type="EMBL" id="MU853332">
    <property type="protein sequence ID" value="KAK4117524.1"/>
    <property type="molecule type" value="Genomic_DNA"/>
</dbReference>
<evidence type="ECO:0008006" key="4">
    <source>
        <dbReference type="Google" id="ProtNLM"/>
    </source>
</evidence>
<protein>
    <recommendedName>
        <fullName evidence="4">Nucleoporin NUP53</fullName>
    </recommendedName>
</protein>
<evidence type="ECO:0000313" key="2">
    <source>
        <dbReference type="EMBL" id="KAK4117524.1"/>
    </source>
</evidence>
<proteinExistence type="predicted"/>
<feature type="compositionally biased region" description="Polar residues" evidence="1">
    <location>
        <begin position="107"/>
        <end position="124"/>
    </location>
</feature>
<name>A0AAN6TN14_9PEZI</name>
<gene>
    <name evidence="2" type="ORF">N656DRAFT_841179</name>
</gene>
<keyword evidence="3" id="KW-1185">Reference proteome</keyword>
<dbReference type="AlphaFoldDB" id="A0AAN6TN14"/>
<organism evidence="2 3">
    <name type="scientific">Canariomyces notabilis</name>
    <dbReference type="NCBI Taxonomy" id="2074819"/>
    <lineage>
        <taxon>Eukaryota</taxon>
        <taxon>Fungi</taxon>
        <taxon>Dikarya</taxon>
        <taxon>Ascomycota</taxon>
        <taxon>Pezizomycotina</taxon>
        <taxon>Sordariomycetes</taxon>
        <taxon>Sordariomycetidae</taxon>
        <taxon>Sordariales</taxon>
        <taxon>Chaetomiaceae</taxon>
        <taxon>Canariomyces</taxon>
    </lineage>
</organism>
<reference evidence="2" key="2">
    <citation type="submission" date="2023-05" db="EMBL/GenBank/DDBJ databases">
        <authorList>
            <consortium name="Lawrence Berkeley National Laboratory"/>
            <person name="Steindorff A."/>
            <person name="Hensen N."/>
            <person name="Bonometti L."/>
            <person name="Westerberg I."/>
            <person name="Brannstrom I.O."/>
            <person name="Guillou S."/>
            <person name="Cros-Aarteil S."/>
            <person name="Calhoun S."/>
            <person name="Haridas S."/>
            <person name="Kuo A."/>
            <person name="Mondo S."/>
            <person name="Pangilinan J."/>
            <person name="Riley R."/>
            <person name="Labutti K."/>
            <person name="Andreopoulos B."/>
            <person name="Lipzen A."/>
            <person name="Chen C."/>
            <person name="Yanf M."/>
            <person name="Daum C."/>
            <person name="Ng V."/>
            <person name="Clum A."/>
            <person name="Ohm R."/>
            <person name="Martin F."/>
            <person name="Silar P."/>
            <person name="Natvig D."/>
            <person name="Lalanne C."/>
            <person name="Gautier V."/>
            <person name="Ament-Velasquez S.L."/>
            <person name="Kruys A."/>
            <person name="Hutchinson M.I."/>
            <person name="Powell A.J."/>
            <person name="Barry K."/>
            <person name="Miller A.N."/>
            <person name="Grigoriev I.V."/>
            <person name="Debuchy R."/>
            <person name="Gladieux P."/>
            <person name="Thoren M.H."/>
            <person name="Johannesson H."/>
        </authorList>
    </citation>
    <scope>NUCLEOTIDE SEQUENCE</scope>
    <source>
        <strain evidence="2">CBS 508.74</strain>
    </source>
</reference>
<dbReference type="InterPro" id="IPR012677">
    <property type="entry name" value="Nucleotide-bd_a/b_plait_sf"/>
</dbReference>